<proteinExistence type="predicted"/>
<keyword evidence="1" id="KW-0732">Signal</keyword>
<reference evidence="3" key="1">
    <citation type="submission" date="2023-07" db="EMBL/GenBank/DDBJ databases">
        <authorList>
            <person name="Haufschild T."/>
            <person name="Kallscheuer N."/>
            <person name="Hammer J."/>
            <person name="Kohn T."/>
            <person name="Kabuu M."/>
            <person name="Jogler M."/>
            <person name="Wohfarth N."/>
            <person name="Heuer A."/>
            <person name="Rohde M."/>
            <person name="van Teeseling M.C.F."/>
            <person name="Jogler C."/>
        </authorList>
    </citation>
    <scope>NUCLEOTIDE SEQUENCE</scope>
    <source>
        <strain evidence="2">Strain 138</strain>
        <strain evidence="3">Strain 318</strain>
    </source>
</reference>
<feature type="signal peptide" evidence="1">
    <location>
        <begin position="1"/>
        <end position="20"/>
    </location>
</feature>
<keyword evidence="4" id="KW-1185">Reference proteome</keyword>
<name>A0AA49Q9H8_9BACT</name>
<accession>A0AA49JXH3</accession>
<gene>
    <name evidence="2" type="ORF">Strain138_002732</name>
    <name evidence="3" type="ORF">Strain318_002732</name>
</gene>
<dbReference type="AlphaFoldDB" id="A0AA49Q9H8"/>
<evidence type="ECO:0000313" key="4">
    <source>
        <dbReference type="Proteomes" id="UP001229955"/>
    </source>
</evidence>
<organism evidence="3 4">
    <name type="scientific">Pseudogemmatithrix spongiicola</name>
    <dbReference type="NCBI Taxonomy" id="3062599"/>
    <lineage>
        <taxon>Bacteria</taxon>
        <taxon>Pseudomonadati</taxon>
        <taxon>Gemmatimonadota</taxon>
        <taxon>Gemmatimonadia</taxon>
        <taxon>Gemmatimonadales</taxon>
        <taxon>Gemmatimonadaceae</taxon>
        <taxon>Pseudogemmatithrix</taxon>
    </lineage>
</organism>
<dbReference type="KEGG" id="pspc:Strain318_002732"/>
<dbReference type="Proteomes" id="UP001229955">
    <property type="component" value="Chromosome"/>
</dbReference>
<evidence type="ECO:0000313" key="2">
    <source>
        <dbReference type="EMBL" id="WKW13413.1"/>
    </source>
</evidence>
<feature type="chain" id="PRO_5041246663" evidence="1">
    <location>
        <begin position="21"/>
        <end position="192"/>
    </location>
</feature>
<evidence type="ECO:0000256" key="1">
    <source>
        <dbReference type="SAM" id="SignalP"/>
    </source>
</evidence>
<dbReference type="EMBL" id="CP130612">
    <property type="protein sequence ID" value="WKW13413.1"/>
    <property type="molecule type" value="Genomic_DNA"/>
</dbReference>
<evidence type="ECO:0000313" key="3">
    <source>
        <dbReference type="EMBL" id="WKW16320.1"/>
    </source>
</evidence>
<protein>
    <submittedName>
        <fullName evidence="3">Uncharacterized protein</fullName>
    </submittedName>
</protein>
<accession>A0AA49Q9H8</accession>
<sequence length="192" mass="20683">MRVPPRFLRSLLASAGVALAAAPALRAQPVVQMSVTGADASPATKAALTGSLILAGAAGAQLIKTPKAWDRTWQGFGYRVADQSGFYLVQTTSFRALGRALDYRQDAVLCPRDGLVGCAFTATFTAFDREGRRRVNTPLVTSILVGTGASLLWRPERHDNGESWAFVGTRLGIAFGGYVAERILVDWWAQRN</sequence>
<dbReference type="RefSeq" id="WP_367886269.1">
    <property type="nucleotide sequence ID" value="NZ_CP130612.1"/>
</dbReference>
<dbReference type="EMBL" id="CP130613">
    <property type="protein sequence ID" value="WKW16320.1"/>
    <property type="molecule type" value="Genomic_DNA"/>
</dbReference>